<comment type="caution">
    <text evidence="1">The sequence shown here is derived from an EMBL/GenBank/DDBJ whole genome shotgun (WGS) entry which is preliminary data.</text>
</comment>
<evidence type="ECO:0000313" key="2">
    <source>
        <dbReference type="Proteomes" id="UP000609879"/>
    </source>
</evidence>
<evidence type="ECO:0000313" key="1">
    <source>
        <dbReference type="EMBL" id="GID77267.1"/>
    </source>
</evidence>
<proteinExistence type="predicted"/>
<gene>
    <name evidence="1" type="ORF">Ade02nite_59080</name>
</gene>
<organism evidence="1 2">
    <name type="scientific">Paractinoplanes deccanensis</name>
    <dbReference type="NCBI Taxonomy" id="113561"/>
    <lineage>
        <taxon>Bacteria</taxon>
        <taxon>Bacillati</taxon>
        <taxon>Actinomycetota</taxon>
        <taxon>Actinomycetes</taxon>
        <taxon>Micromonosporales</taxon>
        <taxon>Micromonosporaceae</taxon>
        <taxon>Paractinoplanes</taxon>
    </lineage>
</organism>
<keyword evidence="2" id="KW-1185">Reference proteome</keyword>
<accession>A0ABQ3YB64</accession>
<dbReference type="RefSeq" id="WP_239169161.1">
    <property type="nucleotide sequence ID" value="NZ_BAAABO010000002.1"/>
</dbReference>
<sequence>MPATTIEKKPHLHYTTRTTFDTARAEALFASALQPSDRASAFQVRAAITGALHSLGIRGCAAHLARECGEHPEAAAARMRWAIAAVRAL</sequence>
<dbReference type="Proteomes" id="UP000609879">
    <property type="component" value="Unassembled WGS sequence"/>
</dbReference>
<dbReference type="EMBL" id="BOMI01000117">
    <property type="protein sequence ID" value="GID77267.1"/>
    <property type="molecule type" value="Genomic_DNA"/>
</dbReference>
<protein>
    <submittedName>
        <fullName evidence="1">Uncharacterized protein</fullName>
    </submittedName>
</protein>
<reference evidence="1 2" key="1">
    <citation type="submission" date="2021-01" db="EMBL/GenBank/DDBJ databases">
        <title>Whole genome shotgun sequence of Actinoplanes deccanensis NBRC 13994.</title>
        <authorList>
            <person name="Komaki H."/>
            <person name="Tamura T."/>
        </authorList>
    </citation>
    <scope>NUCLEOTIDE SEQUENCE [LARGE SCALE GENOMIC DNA]</scope>
    <source>
        <strain evidence="1 2">NBRC 13994</strain>
    </source>
</reference>
<name>A0ABQ3YB64_9ACTN</name>